<keyword evidence="2" id="KW-1185">Reference proteome</keyword>
<accession>A0A0K9P9M8</accession>
<dbReference type="EMBL" id="LFYR01001020">
    <property type="protein sequence ID" value="KMZ65661.1"/>
    <property type="molecule type" value="Genomic_DNA"/>
</dbReference>
<protein>
    <submittedName>
        <fullName evidence="1">Uncharacterized protein</fullName>
    </submittedName>
</protein>
<evidence type="ECO:0000313" key="1">
    <source>
        <dbReference type="EMBL" id="KMZ65661.1"/>
    </source>
</evidence>
<comment type="caution">
    <text evidence="1">The sequence shown here is derived from an EMBL/GenBank/DDBJ whole genome shotgun (WGS) entry which is preliminary data.</text>
</comment>
<proteinExistence type="predicted"/>
<sequence>MIDQTVIKLWSQRSSGSTPWWSYWSASISNTIGPTMGIEALKHISYPAQVGHTKGYVQVLVIAPEILLGTRTTVKITSVGR</sequence>
<dbReference type="STRING" id="29655.A0A0K9P9M8"/>
<dbReference type="AlphaFoldDB" id="A0A0K9P9M8"/>
<evidence type="ECO:0000313" key="2">
    <source>
        <dbReference type="Proteomes" id="UP000036987"/>
    </source>
</evidence>
<name>A0A0K9P9M8_ZOSMR</name>
<organism evidence="1 2">
    <name type="scientific">Zostera marina</name>
    <name type="common">Eelgrass</name>
    <dbReference type="NCBI Taxonomy" id="29655"/>
    <lineage>
        <taxon>Eukaryota</taxon>
        <taxon>Viridiplantae</taxon>
        <taxon>Streptophyta</taxon>
        <taxon>Embryophyta</taxon>
        <taxon>Tracheophyta</taxon>
        <taxon>Spermatophyta</taxon>
        <taxon>Magnoliopsida</taxon>
        <taxon>Liliopsida</taxon>
        <taxon>Zosteraceae</taxon>
        <taxon>Zostera</taxon>
    </lineage>
</organism>
<reference evidence="2" key="1">
    <citation type="journal article" date="2016" name="Nature">
        <title>The genome of the seagrass Zostera marina reveals angiosperm adaptation to the sea.</title>
        <authorList>
            <person name="Olsen J.L."/>
            <person name="Rouze P."/>
            <person name="Verhelst B."/>
            <person name="Lin Y.-C."/>
            <person name="Bayer T."/>
            <person name="Collen J."/>
            <person name="Dattolo E."/>
            <person name="De Paoli E."/>
            <person name="Dittami S."/>
            <person name="Maumus F."/>
            <person name="Michel G."/>
            <person name="Kersting A."/>
            <person name="Lauritano C."/>
            <person name="Lohaus R."/>
            <person name="Toepel M."/>
            <person name="Tonon T."/>
            <person name="Vanneste K."/>
            <person name="Amirebrahimi M."/>
            <person name="Brakel J."/>
            <person name="Bostroem C."/>
            <person name="Chovatia M."/>
            <person name="Grimwood J."/>
            <person name="Jenkins J.W."/>
            <person name="Jueterbock A."/>
            <person name="Mraz A."/>
            <person name="Stam W.T."/>
            <person name="Tice H."/>
            <person name="Bornberg-Bauer E."/>
            <person name="Green P.J."/>
            <person name="Pearson G.A."/>
            <person name="Procaccini G."/>
            <person name="Duarte C.M."/>
            <person name="Schmutz J."/>
            <person name="Reusch T.B.H."/>
            <person name="Van de Peer Y."/>
        </authorList>
    </citation>
    <scope>NUCLEOTIDE SEQUENCE [LARGE SCALE GENOMIC DNA]</scope>
    <source>
        <strain evidence="2">cv. Finnish</strain>
    </source>
</reference>
<gene>
    <name evidence="1" type="ORF">ZOSMA_313G00110</name>
</gene>
<dbReference type="OrthoDB" id="1914319at2759"/>
<dbReference type="Proteomes" id="UP000036987">
    <property type="component" value="Unassembled WGS sequence"/>
</dbReference>